<sequence length="303" mass="33873">MLSADVTSKNWASSDIKKLLKLDDATYLAIHNSLKAEMEKHELLGKWIRVQKHRDVLERSVFKVIVDQYEFAFAPLSLVQQRHCLMSIVQRINNYHSRSKVREAQSRSRSTAATTLAMVRPSISSTATHIATLDPASNTRSSISPTPAPENIAVETDVVEVGQSIASNCSAPLSYQGNKDDLTVVRLCHLGGSMSWSVWSLISNPDSTARAKTGSELESLLAELQLDRLKELASKHFYLPPQCLELLYVQHCEKDPVHVSDQGTFRAAMHDMHKRGWKEFRFIITVIAMTGYLPGMRIDGLPS</sequence>
<accession>A0A2B7XJQ4</accession>
<protein>
    <submittedName>
        <fullName evidence="1">Uncharacterized protein</fullName>
    </submittedName>
</protein>
<comment type="caution">
    <text evidence="1">The sequence shown here is derived from an EMBL/GenBank/DDBJ whole genome shotgun (WGS) entry which is preliminary data.</text>
</comment>
<dbReference type="EMBL" id="PDNA01000125">
    <property type="protein sequence ID" value="PGH11954.1"/>
    <property type="molecule type" value="Genomic_DNA"/>
</dbReference>
<evidence type="ECO:0000313" key="2">
    <source>
        <dbReference type="Proteomes" id="UP000224634"/>
    </source>
</evidence>
<proteinExistence type="predicted"/>
<dbReference type="Proteomes" id="UP000224634">
    <property type="component" value="Unassembled WGS sequence"/>
</dbReference>
<name>A0A2B7XJQ4_POLH7</name>
<evidence type="ECO:0000313" key="1">
    <source>
        <dbReference type="EMBL" id="PGH11954.1"/>
    </source>
</evidence>
<keyword evidence="2" id="KW-1185">Reference proteome</keyword>
<gene>
    <name evidence="1" type="ORF">AJ80_06920</name>
</gene>
<dbReference type="AlphaFoldDB" id="A0A2B7XJQ4"/>
<organism evidence="1 2">
    <name type="scientific">Polytolypa hystricis (strain UAMH7299)</name>
    <dbReference type="NCBI Taxonomy" id="1447883"/>
    <lineage>
        <taxon>Eukaryota</taxon>
        <taxon>Fungi</taxon>
        <taxon>Dikarya</taxon>
        <taxon>Ascomycota</taxon>
        <taxon>Pezizomycotina</taxon>
        <taxon>Eurotiomycetes</taxon>
        <taxon>Eurotiomycetidae</taxon>
        <taxon>Onygenales</taxon>
        <taxon>Onygenales incertae sedis</taxon>
        <taxon>Polytolypa</taxon>
    </lineage>
</organism>
<reference evidence="1 2" key="1">
    <citation type="submission" date="2017-10" db="EMBL/GenBank/DDBJ databases">
        <title>Comparative genomics in systemic dimorphic fungi from Ajellomycetaceae.</title>
        <authorList>
            <person name="Munoz J.F."/>
            <person name="Mcewen J.G."/>
            <person name="Clay O.K."/>
            <person name="Cuomo C.A."/>
        </authorList>
    </citation>
    <scope>NUCLEOTIDE SEQUENCE [LARGE SCALE GENOMIC DNA]</scope>
    <source>
        <strain evidence="1 2">UAMH7299</strain>
    </source>
</reference>